<dbReference type="InterPro" id="IPR036770">
    <property type="entry name" value="Ankyrin_rpt-contain_sf"/>
</dbReference>
<dbReference type="Pfam" id="PF00023">
    <property type="entry name" value="Ank"/>
    <property type="match status" value="1"/>
</dbReference>
<dbReference type="PROSITE" id="PS50297">
    <property type="entry name" value="ANK_REP_REGION"/>
    <property type="match status" value="1"/>
</dbReference>
<dbReference type="PANTHER" id="PTHR24198">
    <property type="entry name" value="ANKYRIN REPEAT AND PROTEIN KINASE DOMAIN-CONTAINING PROTEIN"/>
    <property type="match status" value="1"/>
</dbReference>
<protein>
    <submittedName>
        <fullName evidence="4">Uncharacterized protein</fullName>
    </submittedName>
</protein>
<dbReference type="OrthoDB" id="1661883at2759"/>
<dbReference type="STRING" id="188477.A0A3S0ZRX4"/>
<gene>
    <name evidence="4" type="ORF">EGW08_006833</name>
</gene>
<dbReference type="InterPro" id="IPR002110">
    <property type="entry name" value="Ankyrin_rpt"/>
</dbReference>
<dbReference type="PROSITE" id="PS50088">
    <property type="entry name" value="ANK_REPEAT"/>
    <property type="match status" value="1"/>
</dbReference>
<dbReference type="SUPFAM" id="SSF48403">
    <property type="entry name" value="Ankyrin repeat"/>
    <property type="match status" value="1"/>
</dbReference>
<evidence type="ECO:0000256" key="1">
    <source>
        <dbReference type="ARBA" id="ARBA00022737"/>
    </source>
</evidence>
<keyword evidence="1" id="KW-0677">Repeat</keyword>
<name>A0A3S0ZRX4_ELYCH</name>
<comment type="caution">
    <text evidence="4">The sequence shown here is derived from an EMBL/GenBank/DDBJ whole genome shotgun (WGS) entry which is preliminary data.</text>
</comment>
<feature type="repeat" description="ANK" evidence="3">
    <location>
        <begin position="201"/>
        <end position="233"/>
    </location>
</feature>
<keyword evidence="2 3" id="KW-0040">ANK repeat</keyword>
<evidence type="ECO:0000256" key="3">
    <source>
        <dbReference type="PROSITE-ProRule" id="PRU00023"/>
    </source>
</evidence>
<dbReference type="AlphaFoldDB" id="A0A3S0ZRX4"/>
<dbReference type="EMBL" id="RQTK01000171">
    <property type="protein sequence ID" value="RUS85390.1"/>
    <property type="molecule type" value="Genomic_DNA"/>
</dbReference>
<dbReference type="Gene3D" id="1.25.40.20">
    <property type="entry name" value="Ankyrin repeat-containing domain"/>
    <property type="match status" value="3"/>
</dbReference>
<evidence type="ECO:0000313" key="5">
    <source>
        <dbReference type="Proteomes" id="UP000271974"/>
    </source>
</evidence>
<dbReference type="SMART" id="SM00248">
    <property type="entry name" value="ANK"/>
    <property type="match status" value="6"/>
</dbReference>
<evidence type="ECO:0000313" key="4">
    <source>
        <dbReference type="EMBL" id="RUS85390.1"/>
    </source>
</evidence>
<sequence>MSAMSLACIRGDTTVVSALLQLRVSLVKRCWHMYSCLHLAIQHGHLHVLSLLLQDPACDGDVLGAADLETRGVLHHAAMQRDCRFLDLLLAKGCSAEERSGCGELPLHLAARHGSFCTVDRLAEVTRDVNAECLAEKSPFLCACEAGNREAVEALMKHGANFKDSDVLYRNTLIVAATGGFTDIVEDLIALGLSVSSCDRQKNTALHYACARGHVSTVEALLGHQAPVTATNVHGQSPLDMAVDNSHSLVATLMMAHDRWG</sequence>
<organism evidence="4 5">
    <name type="scientific">Elysia chlorotica</name>
    <name type="common">Eastern emerald elysia</name>
    <name type="synonym">Sea slug</name>
    <dbReference type="NCBI Taxonomy" id="188477"/>
    <lineage>
        <taxon>Eukaryota</taxon>
        <taxon>Metazoa</taxon>
        <taxon>Spiralia</taxon>
        <taxon>Lophotrochozoa</taxon>
        <taxon>Mollusca</taxon>
        <taxon>Gastropoda</taxon>
        <taxon>Heterobranchia</taxon>
        <taxon>Euthyneura</taxon>
        <taxon>Panpulmonata</taxon>
        <taxon>Sacoglossa</taxon>
        <taxon>Placobranchoidea</taxon>
        <taxon>Plakobranchidae</taxon>
        <taxon>Elysia</taxon>
    </lineage>
</organism>
<keyword evidence="5" id="KW-1185">Reference proteome</keyword>
<dbReference type="Pfam" id="PF12796">
    <property type="entry name" value="Ank_2"/>
    <property type="match status" value="2"/>
</dbReference>
<dbReference type="Proteomes" id="UP000271974">
    <property type="component" value="Unassembled WGS sequence"/>
</dbReference>
<feature type="non-terminal residue" evidence="4">
    <location>
        <position position="261"/>
    </location>
</feature>
<reference evidence="4 5" key="1">
    <citation type="submission" date="2019-01" db="EMBL/GenBank/DDBJ databases">
        <title>A draft genome assembly of the solar-powered sea slug Elysia chlorotica.</title>
        <authorList>
            <person name="Cai H."/>
            <person name="Li Q."/>
            <person name="Fang X."/>
            <person name="Li J."/>
            <person name="Curtis N.E."/>
            <person name="Altenburger A."/>
            <person name="Shibata T."/>
            <person name="Feng M."/>
            <person name="Maeda T."/>
            <person name="Schwartz J.A."/>
            <person name="Shigenobu S."/>
            <person name="Lundholm N."/>
            <person name="Nishiyama T."/>
            <person name="Yang H."/>
            <person name="Hasebe M."/>
            <person name="Li S."/>
            <person name="Pierce S.K."/>
            <person name="Wang J."/>
        </authorList>
    </citation>
    <scope>NUCLEOTIDE SEQUENCE [LARGE SCALE GENOMIC DNA]</scope>
    <source>
        <strain evidence="4">EC2010</strain>
        <tissue evidence="4">Whole organism of an adult</tissue>
    </source>
</reference>
<accession>A0A3S0ZRX4</accession>
<evidence type="ECO:0000256" key="2">
    <source>
        <dbReference type="ARBA" id="ARBA00023043"/>
    </source>
</evidence>
<proteinExistence type="predicted"/>
<dbReference type="PANTHER" id="PTHR24198:SF165">
    <property type="entry name" value="ANKYRIN REPEAT-CONTAINING PROTEIN-RELATED"/>
    <property type="match status" value="1"/>
</dbReference>